<dbReference type="Gene3D" id="3.30.70.790">
    <property type="entry name" value="UreE, C-terminal domain"/>
    <property type="match status" value="1"/>
</dbReference>
<dbReference type="Proteomes" id="UP001595548">
    <property type="component" value="Unassembled WGS sequence"/>
</dbReference>
<accession>A0ABV7HVB1</accession>
<keyword evidence="4" id="KW-1185">Reference proteome</keyword>
<evidence type="ECO:0000256" key="1">
    <source>
        <dbReference type="SAM" id="Phobius"/>
    </source>
</evidence>
<protein>
    <submittedName>
        <fullName evidence="3">DUF2007 domain-containing protein</fullName>
    </submittedName>
</protein>
<organism evidence="3 4">
    <name type="scientific">Gilvimarinus japonicus</name>
    <dbReference type="NCBI Taxonomy" id="1796469"/>
    <lineage>
        <taxon>Bacteria</taxon>
        <taxon>Pseudomonadati</taxon>
        <taxon>Pseudomonadota</taxon>
        <taxon>Gammaproteobacteria</taxon>
        <taxon>Cellvibrionales</taxon>
        <taxon>Cellvibrionaceae</taxon>
        <taxon>Gilvimarinus</taxon>
    </lineage>
</organism>
<sequence>MSDVLLYQAANTIEGQMIVDVLAQTGIEARIQGAYLQGGIGELQALGVVRVMVAEQDYARAREVTDQWDQTPVPASADPERLHSEGHYCQSEREAGTNRAGQVRSSRVLWGVLIGTVMAVAWLIFIAKT</sequence>
<keyword evidence="1" id="KW-0812">Transmembrane</keyword>
<reference evidence="4" key="1">
    <citation type="journal article" date="2019" name="Int. J. Syst. Evol. Microbiol.">
        <title>The Global Catalogue of Microorganisms (GCM) 10K type strain sequencing project: providing services to taxonomists for standard genome sequencing and annotation.</title>
        <authorList>
            <consortium name="The Broad Institute Genomics Platform"/>
            <consortium name="The Broad Institute Genome Sequencing Center for Infectious Disease"/>
            <person name="Wu L."/>
            <person name="Ma J."/>
        </authorList>
    </citation>
    <scope>NUCLEOTIDE SEQUENCE [LARGE SCALE GENOMIC DNA]</scope>
    <source>
        <strain evidence="4">KCTC 52141</strain>
    </source>
</reference>
<dbReference type="Pfam" id="PF09413">
    <property type="entry name" value="DUF2007"/>
    <property type="match status" value="1"/>
</dbReference>
<evidence type="ECO:0000313" key="3">
    <source>
        <dbReference type="EMBL" id="MFC3155602.1"/>
    </source>
</evidence>
<dbReference type="EMBL" id="JBHRTL010000006">
    <property type="protein sequence ID" value="MFC3155602.1"/>
    <property type="molecule type" value="Genomic_DNA"/>
</dbReference>
<dbReference type="InterPro" id="IPR018551">
    <property type="entry name" value="DUF2007"/>
</dbReference>
<evidence type="ECO:0000313" key="4">
    <source>
        <dbReference type="Proteomes" id="UP001595548"/>
    </source>
</evidence>
<evidence type="ECO:0000259" key="2">
    <source>
        <dbReference type="Pfam" id="PF09413"/>
    </source>
</evidence>
<name>A0ABV7HVB1_9GAMM</name>
<gene>
    <name evidence="3" type="ORF">ACFOEB_10360</name>
</gene>
<proteinExistence type="predicted"/>
<keyword evidence="1" id="KW-1133">Transmembrane helix</keyword>
<feature type="domain" description="DUF2007" evidence="2">
    <location>
        <begin position="5"/>
        <end position="67"/>
    </location>
</feature>
<keyword evidence="1" id="KW-0472">Membrane</keyword>
<comment type="caution">
    <text evidence="3">The sequence shown here is derived from an EMBL/GenBank/DDBJ whole genome shotgun (WGS) entry which is preliminary data.</text>
</comment>
<feature type="transmembrane region" description="Helical" evidence="1">
    <location>
        <begin position="108"/>
        <end position="127"/>
    </location>
</feature>
<dbReference type="RefSeq" id="WP_382416384.1">
    <property type="nucleotide sequence ID" value="NZ_AP031500.1"/>
</dbReference>